<evidence type="ECO:0000256" key="5">
    <source>
        <dbReference type="ARBA" id="ARBA00022777"/>
    </source>
</evidence>
<evidence type="ECO:0000256" key="2">
    <source>
        <dbReference type="ARBA" id="ARBA00022679"/>
    </source>
</evidence>
<dbReference type="GO" id="GO:0004335">
    <property type="term" value="F:galactokinase activity"/>
    <property type="evidence" value="ECO:0007669"/>
    <property type="project" value="UniProtKB-UniRule"/>
</dbReference>
<comment type="caution">
    <text evidence="14">The sequence shown here is derived from an EMBL/GenBank/DDBJ whole genome shotgun (WGS) entry which is preliminary data.</text>
</comment>
<keyword evidence="8" id="KW-0299">Galactose metabolism</keyword>
<evidence type="ECO:0000313" key="15">
    <source>
        <dbReference type="Proteomes" id="UP000242320"/>
    </source>
</evidence>
<evidence type="ECO:0000259" key="13">
    <source>
        <dbReference type="Pfam" id="PF10509"/>
    </source>
</evidence>
<evidence type="ECO:0000256" key="1">
    <source>
        <dbReference type="ARBA" id="ARBA00006566"/>
    </source>
</evidence>
<dbReference type="Pfam" id="PF10509">
    <property type="entry name" value="GalKase_gal_bdg"/>
    <property type="match status" value="1"/>
</dbReference>
<dbReference type="SUPFAM" id="SSF54211">
    <property type="entry name" value="Ribosomal protein S5 domain 2-like"/>
    <property type="match status" value="1"/>
</dbReference>
<keyword evidence="4" id="KW-0547">Nucleotide-binding</keyword>
<protein>
    <recommendedName>
        <fullName evidence="10">Galactokinase</fullName>
        <ecNumber evidence="10">2.7.1.6</ecNumber>
    </recommendedName>
</protein>
<dbReference type="GO" id="GO:0005829">
    <property type="term" value="C:cytosol"/>
    <property type="evidence" value="ECO:0007669"/>
    <property type="project" value="TreeGrafter"/>
</dbReference>
<dbReference type="PROSITE" id="PS00106">
    <property type="entry name" value="GALACTOKINASE"/>
    <property type="match status" value="1"/>
</dbReference>
<evidence type="ECO:0000259" key="11">
    <source>
        <dbReference type="Pfam" id="PF00288"/>
    </source>
</evidence>
<dbReference type="Proteomes" id="UP000242320">
    <property type="component" value="Unassembled WGS sequence"/>
</dbReference>
<dbReference type="FunFam" id="3.30.70.890:FF:000001">
    <property type="entry name" value="Galactokinase"/>
    <property type="match status" value="1"/>
</dbReference>
<dbReference type="PANTHER" id="PTHR10457">
    <property type="entry name" value="MEVALONATE KINASE/GALACTOKINASE"/>
    <property type="match status" value="1"/>
</dbReference>
<reference evidence="14 15" key="1">
    <citation type="submission" date="2017-04" db="EMBL/GenBank/DDBJ databases">
        <title>The new phylogeny of genus Mycobacterium.</title>
        <authorList>
            <person name="Tortoli E."/>
            <person name="Trovato A."/>
            <person name="Cirillo D.M."/>
        </authorList>
    </citation>
    <scope>NUCLEOTIDE SEQUENCE [LARGE SCALE GENOMIC DNA]</scope>
    <source>
        <strain evidence="14 15">DSM 45247</strain>
    </source>
</reference>
<dbReference type="SUPFAM" id="SSF55060">
    <property type="entry name" value="GHMP Kinase, C-terminal domain"/>
    <property type="match status" value="1"/>
</dbReference>
<dbReference type="InterPro" id="IPR006206">
    <property type="entry name" value="Mevalonate/galactokinase"/>
</dbReference>
<dbReference type="Pfam" id="PF08544">
    <property type="entry name" value="GHMP_kinases_C"/>
    <property type="match status" value="1"/>
</dbReference>
<evidence type="ECO:0000313" key="14">
    <source>
        <dbReference type="EMBL" id="OSC32244.1"/>
    </source>
</evidence>
<dbReference type="Pfam" id="PF00288">
    <property type="entry name" value="GHMP_kinases_N"/>
    <property type="match status" value="1"/>
</dbReference>
<dbReference type="GO" id="GO:0046872">
    <property type="term" value="F:metal ion binding"/>
    <property type="evidence" value="ECO:0007669"/>
    <property type="project" value="UniProtKB-KW"/>
</dbReference>
<dbReference type="EC" id="2.7.1.6" evidence="10"/>
<keyword evidence="6" id="KW-0067">ATP-binding</keyword>
<keyword evidence="7" id="KW-0460">Magnesium</keyword>
<dbReference type="PANTHER" id="PTHR10457:SF7">
    <property type="entry name" value="GALACTOKINASE-RELATED"/>
    <property type="match status" value="1"/>
</dbReference>
<organism evidence="14 15">
    <name type="scientific">Mycolicibacterium vulneris</name>
    <dbReference type="NCBI Taxonomy" id="547163"/>
    <lineage>
        <taxon>Bacteria</taxon>
        <taxon>Bacillati</taxon>
        <taxon>Actinomycetota</taxon>
        <taxon>Actinomycetes</taxon>
        <taxon>Mycobacteriales</taxon>
        <taxon>Mycobacteriaceae</taxon>
        <taxon>Mycolicibacterium</taxon>
    </lineage>
</organism>
<feature type="domain" description="Galactokinase N-terminal" evidence="13">
    <location>
        <begin position="5"/>
        <end position="40"/>
    </location>
</feature>
<keyword evidence="9" id="KW-0119">Carbohydrate metabolism</keyword>
<evidence type="ECO:0000256" key="4">
    <source>
        <dbReference type="ARBA" id="ARBA00022741"/>
    </source>
</evidence>
<dbReference type="PRINTS" id="PR00473">
    <property type="entry name" value="GALCTOKINASE"/>
</dbReference>
<evidence type="ECO:0000256" key="9">
    <source>
        <dbReference type="ARBA" id="ARBA00023277"/>
    </source>
</evidence>
<name>A0A1X2LE33_9MYCO</name>
<dbReference type="EMBL" id="NCXM01000001">
    <property type="protein sequence ID" value="OSC32244.1"/>
    <property type="molecule type" value="Genomic_DNA"/>
</dbReference>
<dbReference type="Gene3D" id="3.30.230.10">
    <property type="match status" value="1"/>
</dbReference>
<dbReference type="PIRSF" id="PIRSF000530">
    <property type="entry name" value="Galactokinase"/>
    <property type="match status" value="1"/>
</dbReference>
<dbReference type="NCBIfam" id="TIGR00131">
    <property type="entry name" value="gal_kin"/>
    <property type="match status" value="1"/>
</dbReference>
<dbReference type="Gene3D" id="3.30.70.890">
    <property type="entry name" value="GHMP kinase, C-terminal domain"/>
    <property type="match status" value="1"/>
</dbReference>
<sequence>MTIRYAAPGRINLIGEHTDYNLGFALPIALPQRTVATFAPADDDAIMVVSDRADAPVRIRIGTVPGEVTGWAAYVAGVVWALRQGGHPVPGGAMSITSDVEMGSGLSSSAALECAALGAITSAAGAHIDVKEQARLAQRAENEYVGAPTGLLDQLAALFGRDATAVLIDFADLTVTPVVFDPESAGVALLLIDSRERHSHAGGDYAARRASCERAAADLSASSLRAAAERGPADLSAVRDPVDARRARHVLSENQRVIDCVAALKHSDYPEAGRIFTASHASMRDDFEITTERIDLIADTAVCAGALGARMTGGGFGGCVIALVPLDRTAKVGEAVQRAAIDAGFERPTLTRTRAAAGAGLVCGSDIHGERGECS</sequence>
<dbReference type="PRINTS" id="PR00959">
    <property type="entry name" value="MEVGALKINASE"/>
</dbReference>
<keyword evidence="2" id="KW-0808">Transferase</keyword>
<evidence type="ECO:0000256" key="8">
    <source>
        <dbReference type="ARBA" id="ARBA00023144"/>
    </source>
</evidence>
<dbReference type="InterPro" id="IPR019539">
    <property type="entry name" value="GalKase_N"/>
</dbReference>
<dbReference type="InterPro" id="IPR006204">
    <property type="entry name" value="GHMP_kinase_N_dom"/>
</dbReference>
<dbReference type="NCBIfam" id="NF001816">
    <property type="entry name" value="PRK00555.1"/>
    <property type="match status" value="1"/>
</dbReference>
<dbReference type="InterPro" id="IPR020568">
    <property type="entry name" value="Ribosomal_Su5_D2-typ_SF"/>
</dbReference>
<proteinExistence type="inferred from homology"/>
<keyword evidence="5 14" id="KW-0418">Kinase</keyword>
<dbReference type="AlphaFoldDB" id="A0A1X2LE33"/>
<dbReference type="GO" id="GO:0005524">
    <property type="term" value="F:ATP binding"/>
    <property type="evidence" value="ECO:0007669"/>
    <property type="project" value="UniProtKB-UniRule"/>
</dbReference>
<evidence type="ECO:0000256" key="10">
    <source>
        <dbReference type="NCBIfam" id="TIGR00131"/>
    </source>
</evidence>
<keyword evidence="3" id="KW-0479">Metal-binding</keyword>
<evidence type="ECO:0000256" key="7">
    <source>
        <dbReference type="ARBA" id="ARBA00022842"/>
    </source>
</evidence>
<dbReference type="InterPro" id="IPR014721">
    <property type="entry name" value="Ribsml_uS5_D2-typ_fold_subgr"/>
</dbReference>
<evidence type="ECO:0000256" key="6">
    <source>
        <dbReference type="ARBA" id="ARBA00022840"/>
    </source>
</evidence>
<dbReference type="OrthoDB" id="250531at2"/>
<gene>
    <name evidence="14" type="ORF">B8W69_00080</name>
</gene>
<keyword evidence="15" id="KW-1185">Reference proteome</keyword>
<feature type="domain" description="GHMP kinase N-terminal" evidence="11">
    <location>
        <begin position="74"/>
        <end position="161"/>
    </location>
</feature>
<evidence type="ECO:0000256" key="3">
    <source>
        <dbReference type="ARBA" id="ARBA00022723"/>
    </source>
</evidence>
<dbReference type="InterPro" id="IPR013750">
    <property type="entry name" value="GHMP_kinase_C_dom"/>
</dbReference>
<feature type="domain" description="GHMP kinase C-terminal" evidence="12">
    <location>
        <begin position="261"/>
        <end position="339"/>
    </location>
</feature>
<comment type="similarity">
    <text evidence="1">Belongs to the GHMP kinase family. GalK subfamily.</text>
</comment>
<dbReference type="InterPro" id="IPR019741">
    <property type="entry name" value="Galactokinase_CS"/>
</dbReference>
<accession>A0A1X2LE33</accession>
<dbReference type="RefSeq" id="WP_085287952.1">
    <property type="nucleotide sequence ID" value="NZ_NCXM01000001.1"/>
</dbReference>
<dbReference type="InterPro" id="IPR036554">
    <property type="entry name" value="GHMP_kinase_C_sf"/>
</dbReference>
<dbReference type="InterPro" id="IPR000705">
    <property type="entry name" value="Galactokinase"/>
</dbReference>
<dbReference type="GO" id="GO:0006012">
    <property type="term" value="P:galactose metabolic process"/>
    <property type="evidence" value="ECO:0007669"/>
    <property type="project" value="UniProtKB-UniRule"/>
</dbReference>
<evidence type="ECO:0000259" key="12">
    <source>
        <dbReference type="Pfam" id="PF08544"/>
    </source>
</evidence>